<protein>
    <submittedName>
        <fullName evidence="1">Uncharacterized protein</fullName>
    </submittedName>
</protein>
<dbReference type="AlphaFoldDB" id="A0A6A5WI33"/>
<organism evidence="1 2">
    <name type="scientific">Amniculicola lignicola CBS 123094</name>
    <dbReference type="NCBI Taxonomy" id="1392246"/>
    <lineage>
        <taxon>Eukaryota</taxon>
        <taxon>Fungi</taxon>
        <taxon>Dikarya</taxon>
        <taxon>Ascomycota</taxon>
        <taxon>Pezizomycotina</taxon>
        <taxon>Dothideomycetes</taxon>
        <taxon>Pleosporomycetidae</taxon>
        <taxon>Pleosporales</taxon>
        <taxon>Amniculicolaceae</taxon>
        <taxon>Amniculicola</taxon>
    </lineage>
</organism>
<gene>
    <name evidence="1" type="ORF">P154DRAFT_213812</name>
</gene>
<dbReference type="Proteomes" id="UP000799779">
    <property type="component" value="Unassembled WGS sequence"/>
</dbReference>
<evidence type="ECO:0000313" key="1">
    <source>
        <dbReference type="EMBL" id="KAF1999801.1"/>
    </source>
</evidence>
<evidence type="ECO:0000313" key="2">
    <source>
        <dbReference type="Proteomes" id="UP000799779"/>
    </source>
</evidence>
<proteinExistence type="predicted"/>
<reference evidence="1" key="1">
    <citation type="journal article" date="2020" name="Stud. Mycol.">
        <title>101 Dothideomycetes genomes: a test case for predicting lifestyles and emergence of pathogens.</title>
        <authorList>
            <person name="Haridas S."/>
            <person name="Albert R."/>
            <person name="Binder M."/>
            <person name="Bloem J."/>
            <person name="Labutti K."/>
            <person name="Salamov A."/>
            <person name="Andreopoulos B."/>
            <person name="Baker S."/>
            <person name="Barry K."/>
            <person name="Bills G."/>
            <person name="Bluhm B."/>
            <person name="Cannon C."/>
            <person name="Castanera R."/>
            <person name="Culley D."/>
            <person name="Daum C."/>
            <person name="Ezra D."/>
            <person name="Gonzalez J."/>
            <person name="Henrissat B."/>
            <person name="Kuo A."/>
            <person name="Liang C."/>
            <person name="Lipzen A."/>
            <person name="Lutzoni F."/>
            <person name="Magnuson J."/>
            <person name="Mondo S."/>
            <person name="Nolan M."/>
            <person name="Ohm R."/>
            <person name="Pangilinan J."/>
            <person name="Park H.-J."/>
            <person name="Ramirez L."/>
            <person name="Alfaro M."/>
            <person name="Sun H."/>
            <person name="Tritt A."/>
            <person name="Yoshinaga Y."/>
            <person name="Zwiers L.-H."/>
            <person name="Turgeon B."/>
            <person name="Goodwin S."/>
            <person name="Spatafora J."/>
            <person name="Crous P."/>
            <person name="Grigoriev I."/>
        </authorList>
    </citation>
    <scope>NUCLEOTIDE SEQUENCE</scope>
    <source>
        <strain evidence="1">CBS 123094</strain>
    </source>
</reference>
<name>A0A6A5WI33_9PLEO</name>
<keyword evidence="2" id="KW-1185">Reference proteome</keyword>
<accession>A0A6A5WI33</accession>
<dbReference type="EMBL" id="ML977593">
    <property type="protein sequence ID" value="KAF1999801.1"/>
    <property type="molecule type" value="Genomic_DNA"/>
</dbReference>
<sequence>MQFTRVVLASGHTARHTVANGFDIGQSRGYLLALPCACARCCSRCCSRCCYAVLLGEQDHFLGARLARNTPPISEHHGQGAGSLSTALQSCQLPPHACIHGARSRCRRGPLPGSPGSARPPPTLLFVSAAVSMCQAWLPYRRRYRDARLFASNQQLIAPPGRRRCAICPLMLRLPAPLLPLRASE</sequence>